<dbReference type="FunFam" id="3.40.50.720:FF:000209">
    <property type="entry name" value="Polyketide synthase Pks12"/>
    <property type="match status" value="1"/>
</dbReference>
<dbReference type="FunFam" id="3.40.366.10:FF:000002">
    <property type="entry name" value="Probable polyketide synthase 2"/>
    <property type="match status" value="1"/>
</dbReference>
<dbReference type="GO" id="GO:0006633">
    <property type="term" value="P:fatty acid biosynthetic process"/>
    <property type="evidence" value="ECO:0007669"/>
    <property type="project" value="InterPro"/>
</dbReference>
<dbReference type="STRING" id="43989.cce_3079"/>
<dbReference type="GO" id="GO:0005886">
    <property type="term" value="C:plasma membrane"/>
    <property type="evidence" value="ECO:0007669"/>
    <property type="project" value="TreeGrafter"/>
</dbReference>
<evidence type="ECO:0000259" key="11">
    <source>
        <dbReference type="PROSITE" id="PS52004"/>
    </source>
</evidence>
<dbReference type="InterPro" id="IPR020807">
    <property type="entry name" value="PKS_DH"/>
</dbReference>
<dbReference type="InterPro" id="IPR016035">
    <property type="entry name" value="Acyl_Trfase/lysoPLipase"/>
</dbReference>
<dbReference type="PROSITE" id="PS52019">
    <property type="entry name" value="PKS_MFAS_DH"/>
    <property type="match status" value="1"/>
</dbReference>
<accession>B1WWV8</accession>
<name>B1WWV8_CROS5</name>
<dbReference type="InterPro" id="IPR013968">
    <property type="entry name" value="PKS_KR"/>
</dbReference>
<dbReference type="SMART" id="SM00822">
    <property type="entry name" value="PKS_KR"/>
    <property type="match status" value="1"/>
</dbReference>
<keyword evidence="14" id="KW-1185">Reference proteome</keyword>
<dbReference type="Pfam" id="PF08659">
    <property type="entry name" value="KR"/>
    <property type="match status" value="1"/>
</dbReference>
<dbReference type="Pfam" id="PF02801">
    <property type="entry name" value="Ketoacyl-synt_C"/>
    <property type="match status" value="1"/>
</dbReference>
<dbReference type="FunFam" id="3.40.47.10:FF:000019">
    <property type="entry name" value="Polyketide synthase type I"/>
    <property type="match status" value="1"/>
</dbReference>
<feature type="active site" description="Proton donor; for dehydratase activity" evidence="7">
    <location>
        <position position="1129"/>
    </location>
</feature>
<dbReference type="InterPro" id="IPR009081">
    <property type="entry name" value="PP-bd_ACP"/>
</dbReference>
<dbReference type="KEGG" id="cyt:cce_3079"/>
<dbReference type="EMBL" id="CP000806">
    <property type="protein sequence ID" value="ACB52427.1"/>
    <property type="molecule type" value="Genomic_DNA"/>
</dbReference>
<dbReference type="SUPFAM" id="SSF50129">
    <property type="entry name" value="GroES-like"/>
    <property type="match status" value="1"/>
</dbReference>
<dbReference type="SMART" id="SM00827">
    <property type="entry name" value="PKS_AT"/>
    <property type="match status" value="1"/>
</dbReference>
<gene>
    <name evidence="13" type="ordered locus">cce_3079</name>
</gene>
<dbReference type="InterPro" id="IPR001227">
    <property type="entry name" value="Ac_transferase_dom_sf"/>
</dbReference>
<dbReference type="InterPro" id="IPR016036">
    <property type="entry name" value="Malonyl_transacylase_ACP-bd"/>
</dbReference>
<dbReference type="SMART" id="SM01294">
    <property type="entry name" value="PKS_PP_betabranch"/>
    <property type="match status" value="1"/>
</dbReference>
<feature type="active site" description="Proton acceptor; for dehydratase activity" evidence="7">
    <location>
        <position position="963"/>
    </location>
</feature>
<dbReference type="Pfam" id="PF14765">
    <property type="entry name" value="PS-DH"/>
    <property type="match status" value="1"/>
</dbReference>
<dbReference type="SMART" id="SM00825">
    <property type="entry name" value="PKS_KS"/>
    <property type="match status" value="1"/>
</dbReference>
<dbReference type="InterPro" id="IPR036291">
    <property type="entry name" value="NAD(P)-bd_dom_sf"/>
</dbReference>
<evidence type="ECO:0000256" key="8">
    <source>
        <dbReference type="SAM" id="Coils"/>
    </source>
</evidence>
<dbReference type="Gene3D" id="3.40.50.150">
    <property type="entry name" value="Vaccinia Virus protein VP39"/>
    <property type="match status" value="1"/>
</dbReference>
<dbReference type="Gene3D" id="1.10.1200.10">
    <property type="entry name" value="ACP-like"/>
    <property type="match status" value="1"/>
</dbReference>
<dbReference type="GO" id="GO:0004315">
    <property type="term" value="F:3-oxoacyl-[acyl-carrier-protein] synthase activity"/>
    <property type="evidence" value="ECO:0007669"/>
    <property type="project" value="InterPro"/>
</dbReference>
<dbReference type="InterPro" id="IPR014043">
    <property type="entry name" value="Acyl_transferase_dom"/>
</dbReference>
<keyword evidence="2" id="KW-0597">Phosphoprotein</keyword>
<feature type="domain" description="Carrier" evidence="10">
    <location>
        <begin position="2433"/>
        <end position="2509"/>
    </location>
</feature>
<keyword evidence="1" id="KW-0596">Phosphopantetheine</keyword>
<feature type="region of interest" description="N-terminal hotdog fold" evidence="7">
    <location>
        <begin position="931"/>
        <end position="1054"/>
    </location>
</feature>
<feature type="region of interest" description="C-terminal hotdog fold" evidence="7">
    <location>
        <begin position="1067"/>
        <end position="1218"/>
    </location>
</feature>
<dbReference type="InterPro" id="IPR049551">
    <property type="entry name" value="PKS_DH_C"/>
</dbReference>
<evidence type="ECO:0000256" key="3">
    <source>
        <dbReference type="ARBA" id="ARBA00022679"/>
    </source>
</evidence>
<dbReference type="InterPro" id="IPR020841">
    <property type="entry name" value="PKS_Beta-ketoAc_synthase_dom"/>
</dbReference>
<dbReference type="SUPFAM" id="SSF53335">
    <property type="entry name" value="S-adenosyl-L-methionine-dependent methyltransferases"/>
    <property type="match status" value="1"/>
</dbReference>
<dbReference type="InterPro" id="IPR020806">
    <property type="entry name" value="PKS_PP-bd"/>
</dbReference>
<dbReference type="eggNOG" id="COG3321">
    <property type="taxonomic scope" value="Bacteria"/>
</dbReference>
<evidence type="ECO:0000256" key="2">
    <source>
        <dbReference type="ARBA" id="ARBA00022553"/>
    </source>
</evidence>
<dbReference type="Gene3D" id="3.40.47.10">
    <property type="match status" value="1"/>
</dbReference>
<dbReference type="Pfam" id="PF08242">
    <property type="entry name" value="Methyltransf_12"/>
    <property type="match status" value="1"/>
</dbReference>
<dbReference type="InterPro" id="IPR036736">
    <property type="entry name" value="ACP-like_sf"/>
</dbReference>
<reference evidence="13 14" key="1">
    <citation type="journal article" date="2008" name="Proc. Natl. Acad. Sci. U.S.A.">
        <title>The genome of Cyanothece 51142, a unicellular diazotrophic cyanobacterium important in the marine nitrogen cycle.</title>
        <authorList>
            <person name="Welsh E.A."/>
            <person name="Liberton M."/>
            <person name="Stoeckel J."/>
            <person name="Loh T."/>
            <person name="Elvitigala T."/>
            <person name="Wang C."/>
            <person name="Wollam A."/>
            <person name="Fulton R.S."/>
            <person name="Clifton S.W."/>
            <person name="Jacobs J.M."/>
            <person name="Aurora R."/>
            <person name="Ghosh B.K."/>
            <person name="Sherman L.A."/>
            <person name="Smith R.D."/>
            <person name="Wilson R.K."/>
            <person name="Pakrasi H.B."/>
        </authorList>
    </citation>
    <scope>NUCLEOTIDE SEQUENCE [LARGE SCALE GENOMIC DNA]</scope>
    <source>
        <strain evidence="14">ATCC 51142 / BH68</strain>
    </source>
</reference>
<evidence type="ECO:0000256" key="7">
    <source>
        <dbReference type="PROSITE-ProRule" id="PRU01363"/>
    </source>
</evidence>
<organism evidence="13 14">
    <name type="scientific">Crocosphaera subtropica (strain ATCC 51142 / BH68)</name>
    <name type="common">Cyanothece sp. (strain ATCC 51142)</name>
    <dbReference type="NCBI Taxonomy" id="43989"/>
    <lineage>
        <taxon>Bacteria</taxon>
        <taxon>Bacillati</taxon>
        <taxon>Cyanobacteriota</taxon>
        <taxon>Cyanophyceae</taxon>
        <taxon>Oscillatoriophycideae</taxon>
        <taxon>Chroococcales</taxon>
        <taxon>Aphanothecaceae</taxon>
        <taxon>Crocosphaera</taxon>
        <taxon>Crocosphaera subtropica</taxon>
    </lineage>
</organism>
<dbReference type="InterPro" id="IPR013217">
    <property type="entry name" value="Methyltransf_12"/>
</dbReference>
<dbReference type="GO" id="GO:0071770">
    <property type="term" value="P:DIM/DIP cell wall layer assembly"/>
    <property type="evidence" value="ECO:0007669"/>
    <property type="project" value="TreeGrafter"/>
</dbReference>
<dbReference type="SMART" id="SM00823">
    <property type="entry name" value="PKS_PP"/>
    <property type="match status" value="1"/>
</dbReference>
<dbReference type="CDD" id="cd08955">
    <property type="entry name" value="KR_2_FAS_SDR_x"/>
    <property type="match status" value="1"/>
</dbReference>
<dbReference type="SUPFAM" id="SSF53901">
    <property type="entry name" value="Thiolase-like"/>
    <property type="match status" value="1"/>
</dbReference>
<dbReference type="HOGENOM" id="CLU_000022_31_0_3"/>
<dbReference type="InterPro" id="IPR057326">
    <property type="entry name" value="KR_dom"/>
</dbReference>
<keyword evidence="4" id="KW-0521">NADP</keyword>
<dbReference type="PROSITE" id="PS00606">
    <property type="entry name" value="KS3_1"/>
    <property type="match status" value="1"/>
</dbReference>
<dbReference type="GO" id="GO:0016491">
    <property type="term" value="F:oxidoreductase activity"/>
    <property type="evidence" value="ECO:0007669"/>
    <property type="project" value="InterPro"/>
</dbReference>
<evidence type="ECO:0000313" key="14">
    <source>
        <dbReference type="Proteomes" id="UP000001203"/>
    </source>
</evidence>
<dbReference type="InterPro" id="IPR011032">
    <property type="entry name" value="GroES-like_sf"/>
</dbReference>
<dbReference type="InterPro" id="IPR014030">
    <property type="entry name" value="Ketoacyl_synth_N"/>
</dbReference>
<evidence type="ECO:0000259" key="10">
    <source>
        <dbReference type="PROSITE" id="PS50075"/>
    </source>
</evidence>
<dbReference type="Pfam" id="PF22621">
    <property type="entry name" value="CurL-like_PKS_C"/>
    <property type="match status" value="1"/>
</dbReference>
<dbReference type="CDD" id="cd05195">
    <property type="entry name" value="enoyl_red"/>
    <property type="match status" value="1"/>
</dbReference>
<dbReference type="InterPro" id="IPR016039">
    <property type="entry name" value="Thiolase-like"/>
</dbReference>
<dbReference type="PANTHER" id="PTHR43775">
    <property type="entry name" value="FATTY ACID SYNTHASE"/>
    <property type="match status" value="1"/>
</dbReference>
<evidence type="ECO:0000256" key="1">
    <source>
        <dbReference type="ARBA" id="ARBA00022450"/>
    </source>
</evidence>
<dbReference type="SMART" id="SM00829">
    <property type="entry name" value="PKS_ER"/>
    <property type="match status" value="1"/>
</dbReference>
<keyword evidence="8" id="KW-0175">Coiled coil</keyword>
<dbReference type="GO" id="GO:0005737">
    <property type="term" value="C:cytoplasm"/>
    <property type="evidence" value="ECO:0007669"/>
    <property type="project" value="TreeGrafter"/>
</dbReference>
<protein>
    <submittedName>
        <fullName evidence="13">Probable polyketide synthase</fullName>
    </submittedName>
</protein>
<dbReference type="Gene3D" id="3.30.70.3290">
    <property type="match status" value="1"/>
</dbReference>
<dbReference type="OrthoDB" id="499075at2"/>
<dbReference type="SMART" id="SM00826">
    <property type="entry name" value="PKS_DH"/>
    <property type="match status" value="1"/>
</dbReference>
<dbReference type="InterPro" id="IPR014031">
    <property type="entry name" value="Ketoacyl_synth_C"/>
</dbReference>
<dbReference type="Gene3D" id="3.40.366.10">
    <property type="entry name" value="Malonyl-Coenzyme A Acyl Carrier Protein, domain 2"/>
    <property type="match status" value="1"/>
</dbReference>
<dbReference type="SUPFAM" id="SSF52151">
    <property type="entry name" value="FabD/lysophospholipase-like"/>
    <property type="match status" value="1"/>
</dbReference>
<dbReference type="GO" id="GO:0031177">
    <property type="term" value="F:phosphopantetheine binding"/>
    <property type="evidence" value="ECO:0007669"/>
    <property type="project" value="InterPro"/>
</dbReference>
<dbReference type="InterPro" id="IPR049552">
    <property type="entry name" value="PKS_DH_N"/>
</dbReference>
<dbReference type="SUPFAM" id="SSF47336">
    <property type="entry name" value="ACP-like"/>
    <property type="match status" value="1"/>
</dbReference>
<dbReference type="CDD" id="cd02440">
    <property type="entry name" value="AdoMet_MTases"/>
    <property type="match status" value="1"/>
</dbReference>
<keyword evidence="3" id="KW-0808">Transferase</keyword>
<evidence type="ECO:0000256" key="4">
    <source>
        <dbReference type="ARBA" id="ARBA00022857"/>
    </source>
</evidence>
<evidence type="ECO:0000256" key="9">
    <source>
        <dbReference type="SAM" id="MobiDB-lite"/>
    </source>
</evidence>
<keyword evidence="6" id="KW-0012">Acyltransferase</keyword>
<feature type="region of interest" description="Disordered" evidence="9">
    <location>
        <begin position="2511"/>
        <end position="2544"/>
    </location>
</feature>
<dbReference type="Pfam" id="PF08240">
    <property type="entry name" value="ADH_N"/>
    <property type="match status" value="1"/>
</dbReference>
<dbReference type="GO" id="GO:0004312">
    <property type="term" value="F:fatty acid synthase activity"/>
    <property type="evidence" value="ECO:0007669"/>
    <property type="project" value="TreeGrafter"/>
</dbReference>
<dbReference type="SUPFAM" id="SSF55048">
    <property type="entry name" value="Probable ACP-binding domain of malonyl-CoA ACP transacylase"/>
    <property type="match status" value="1"/>
</dbReference>
<feature type="domain" description="PKS/mFAS DH" evidence="12">
    <location>
        <begin position="931"/>
        <end position="1218"/>
    </location>
</feature>
<dbReference type="SUPFAM" id="SSF51735">
    <property type="entry name" value="NAD(P)-binding Rossmann-fold domains"/>
    <property type="match status" value="3"/>
</dbReference>
<dbReference type="Pfam" id="PF00109">
    <property type="entry name" value="ketoacyl-synt"/>
    <property type="match status" value="1"/>
</dbReference>
<dbReference type="InterPro" id="IPR020843">
    <property type="entry name" value="ER"/>
</dbReference>
<keyword evidence="5" id="KW-0511">Multifunctional enzyme</keyword>
<evidence type="ECO:0000259" key="12">
    <source>
        <dbReference type="PROSITE" id="PS52019"/>
    </source>
</evidence>
<sequence>MAENRDYAALMQDALRELRQMRAKLQELEQAKSEPLAVIGMGCRLPGADNPIQFWELLKQGKDAITSVPSDRWNIDEYYDPDPKTPGKICTRYGGFVGQLQEFDPQFFGISPREAISIDPQQRLLLEVSWEALENAGIIPQKLAGSQTGVFIGISSNDYSQQLLTREVDDIDAYLATGNSHSVAAGRLSFLLGLTGPSLAVDTACSSSLVAVHLACQSLRNRECQTALVGGVNRLLSPEFSINFSKAQMLAPDGRCKTFDHCADGFVRSEGCGVVVLKRLEQALSDGDNILAVIRGSAVNQDGRSSGLTVPNGPSQQAVIRQALENGKIDPAQISYIEAHGTGTSLGDPIEIGALGAIFKQTHTPEQPLIVGSLKTNIGHLEAAAGIAGLIKVVLSLQHQEIPPHLHFQTPSPHINWDELPITVPTQPTPWKSGETPRFAGLSSFGFSGTNVHIVLGEVSPKVVETPKVDRPLHLLTLSAKTEKALQAQIEQYKNYLITHQNLSFADICFSVNKKRSHFDYRLSLIASSASEAAEKLNNSLPPAFSSLVKGGSLPIAFLFTGQGSQYMGMGQQLYQTQTTFKATVDHCCDILQSYLGWDLREILFVTEYLLLERGGRGGSPASSLDSTINTQPALFVIEYALAKLWLSWGIKPNIMIGHSIGEYVAATLAGVFSLEDGLKLITARAQLMQALPETGSMVAVFATLETVKKAINSYSEKVSIAAVNHDKNIVISGENEAIKEIISKLELDGIQTQTLNVSHAFHCPMMEPMLEEFEVIAKQINYSSPKLKLVSTVTGTVITDEIATYKYWCEQIRQPVKFAQGMECLGKEGIEIFLEIGPKPTLLNLGQIILEAHRNSWLASLHPKQENWQTMLSSLGQLYIKGCSINWDEFDKDYPRNHLNNLPTYPFQREKYWFKTSTVKTQKINKIKEHPLLGNQLNLAKSNTILFEGEISQDSPNFLQDHRVFDTVILPAAGFLEMALTAAIKSLKAELILLENIIIQKPIVLADEMCKKTQLFLTLKEDNQQYQFEIFSEEESNWILHAKGQISLGKNNPSQINLTEIKKQCNRPIDTTTYYQELAKRGINLDTNFQAIKKLWQNNSEQALAEISLSETLIFQTNSYTIHPVLLDACFQAIAITLLEQDSNITYLPIGLDKFSLYHSNFETTKTSLLSHVKLRPRKSSHQQTLIADIEIVDHRGTFIAAIEGLQLNPVSPESLLGTPENSYADWLYEIEWRQKPTLTASCGHLPTPEKISDRLISQFTQLLNQSEITQYRELLPKLDDLSLLYIIKAFEEMGWQFKENQRLSKQSLTIANKYQKLANYLLKILTEAEILNKIDEQWHVIKTPPNKSIQTQQKRLLTQYPFAQTELSLLDRCASQLAQVLQGNCDPMQLLFPQGDLTTATQLYQNSPGAKMINTLVQQALNIALEQLPQGKKVRILEIGAGTGGTTAYLLSHLDATQTDYCFSDISPIFTEKAQEKFSDYPFITYQTLNIEQNPQKQGFSLESYDIIIAANVLHATANLQETVTHIHQLLAPKGMLLLLESTSLLLWLDLIFGLTEGWWKFNDELRGDHPLISAQTWEKLLIKTGFEQTAILKPDETQAQTLSQQSVILGQKKASERKHWLILGNNQGIGEPIIEYLQEKAEYTTLGQEIKNLEQFQHIIYVGSLDTPDPSKLSLQDLEKASKIGCSQLLTLVQTLAHLSHPPSLFIVTRGAVSTKTEEPLPGLAQASLWGLGKVINLEYPQLNCRCIDLDPEISSEKQIQALIREIELEDQEPQIALRNNKRQVARLVRYPKIELDTLEIPENQPFKLDISQKGTLSNLQLVPTPRRSPKDDEVEIKVEATGLNFIDVLDGLGLLPFERGWFGVECVGEVVTVGKGVKNLKKGDRILALAPGSFRQYLTVTANLVTHCPKNLTVEEGATIPANFLTAYYALHHIAKLKKGDRILIHSAAGGTGMAALQIAQQAGAEVFATASPNKWAFLQSLGVKHIMNSRTLDFAEEILTITQGKGVDVVFNSLSGDFMAKSFSVLSDKGRFLEIGKREIWTTEQVRQIKPHASYFPIDLLTIAQQQPQRINSMLTELKQQFEQGHLKPLPYKVFPIQQMIPAFRYMQQAKHIGKVVVSYGEQVIPPCPPLVRGVGSGESQVSSTENFSTASSLKFREDGTYLITGGLGGLGLLVAQWMVEKGARNLVLMGRNQPNTTQKQKIQALKALGANIVIAQGDISDKEQLAVILQNIETSSPAPLKGIIHAAGVLDDGVLLQMNWERFKTVMSPKVQGAWNLHCLTKDKPLDFFVLFSSAASLLGSPGQGNHVAANTFLDTLAHYRRSQGLPALSINWGVWSDIGAAAQRQVEAQMKGRGIGAIAPQQGLDILEQLLTQESAQVGVVPINWSEFLTSGVMSSYFEDFSQAQETQKTEPSGLGQQLADILPQNRLSFLVNYLQREVAPILGLNTYPNPQQGFFDMGMDSLMAVELKNRLETGLRVTLPSTVIFEYPTIKALAEYLAEEMFPSESEGTGNGEQGTGFNPEISEEIATSQTLEEDSAIAQELEELETFLRNRKHD</sequence>
<dbReference type="InterPro" id="IPR013154">
    <property type="entry name" value="ADH-like_N"/>
</dbReference>
<dbReference type="Gene3D" id="3.90.180.10">
    <property type="entry name" value="Medium-chain alcohol dehydrogenases, catalytic domain"/>
    <property type="match status" value="1"/>
</dbReference>
<dbReference type="InterPro" id="IPR042104">
    <property type="entry name" value="PKS_dehydratase_sf"/>
</dbReference>
<proteinExistence type="predicted"/>
<dbReference type="InterPro" id="IPR049900">
    <property type="entry name" value="PKS_mFAS_DH"/>
</dbReference>
<dbReference type="RefSeq" id="WP_009547778.1">
    <property type="nucleotide sequence ID" value="NC_010546.1"/>
</dbReference>
<dbReference type="Pfam" id="PF00698">
    <property type="entry name" value="Acyl_transf_1"/>
    <property type="match status" value="1"/>
</dbReference>
<dbReference type="CDD" id="cd00833">
    <property type="entry name" value="PKS"/>
    <property type="match status" value="1"/>
</dbReference>
<dbReference type="Pfam" id="PF21089">
    <property type="entry name" value="PKS_DH_N"/>
    <property type="match status" value="1"/>
</dbReference>
<dbReference type="Pfam" id="PF13602">
    <property type="entry name" value="ADH_zinc_N_2"/>
    <property type="match status" value="1"/>
</dbReference>
<evidence type="ECO:0000313" key="13">
    <source>
        <dbReference type="EMBL" id="ACB52427.1"/>
    </source>
</evidence>
<dbReference type="InterPro" id="IPR018201">
    <property type="entry name" value="Ketoacyl_synth_AS"/>
</dbReference>
<dbReference type="Pfam" id="PF00550">
    <property type="entry name" value="PP-binding"/>
    <property type="match status" value="1"/>
</dbReference>
<feature type="domain" description="Ketosynthase family 3 (KS3)" evidence="11">
    <location>
        <begin position="33"/>
        <end position="458"/>
    </location>
</feature>
<dbReference type="Proteomes" id="UP000001203">
    <property type="component" value="Chromosome circular"/>
</dbReference>
<dbReference type="Gene3D" id="3.40.50.720">
    <property type="entry name" value="NAD(P)-binding Rossmann-like Domain"/>
    <property type="match status" value="3"/>
</dbReference>
<dbReference type="InterPro" id="IPR050091">
    <property type="entry name" value="PKS_NRPS_Biosynth_Enz"/>
</dbReference>
<dbReference type="PROSITE" id="PS50075">
    <property type="entry name" value="CARRIER"/>
    <property type="match status" value="1"/>
</dbReference>
<evidence type="ECO:0000256" key="6">
    <source>
        <dbReference type="ARBA" id="ARBA00023315"/>
    </source>
</evidence>
<evidence type="ECO:0000256" key="5">
    <source>
        <dbReference type="ARBA" id="ARBA00023268"/>
    </source>
</evidence>
<dbReference type="InterPro" id="IPR029063">
    <property type="entry name" value="SAM-dependent_MTases_sf"/>
</dbReference>
<dbReference type="PROSITE" id="PS52004">
    <property type="entry name" value="KS3_2"/>
    <property type="match status" value="1"/>
</dbReference>
<feature type="coiled-coil region" evidence="8">
    <location>
        <begin position="4"/>
        <end position="34"/>
    </location>
</feature>
<dbReference type="PANTHER" id="PTHR43775:SF37">
    <property type="entry name" value="SI:DKEY-61P9.11"/>
    <property type="match status" value="1"/>
</dbReference>
<dbReference type="Gene3D" id="3.10.129.110">
    <property type="entry name" value="Polyketide synthase dehydratase"/>
    <property type="match status" value="1"/>
</dbReference>